<dbReference type="SUPFAM" id="SSF55073">
    <property type="entry name" value="Nucleotide cyclase"/>
    <property type="match status" value="1"/>
</dbReference>
<dbReference type="GO" id="GO:1902201">
    <property type="term" value="P:negative regulation of bacterial-type flagellum-dependent cell motility"/>
    <property type="evidence" value="ECO:0007669"/>
    <property type="project" value="TreeGrafter"/>
</dbReference>
<name>A0A941AQR7_9BACI</name>
<keyword evidence="4" id="KW-1185">Reference proteome</keyword>
<proteinExistence type="predicted"/>
<keyword evidence="1" id="KW-0472">Membrane</keyword>
<dbReference type="GO" id="GO:0043709">
    <property type="term" value="P:cell adhesion involved in single-species biofilm formation"/>
    <property type="evidence" value="ECO:0007669"/>
    <property type="project" value="TreeGrafter"/>
</dbReference>
<dbReference type="PANTHER" id="PTHR45138:SF9">
    <property type="entry name" value="DIGUANYLATE CYCLASE DGCM-RELATED"/>
    <property type="match status" value="1"/>
</dbReference>
<evidence type="ECO:0000313" key="3">
    <source>
        <dbReference type="EMBL" id="MBP3951538.1"/>
    </source>
</evidence>
<keyword evidence="1" id="KW-0812">Transmembrane</keyword>
<reference evidence="3" key="1">
    <citation type="submission" date="2021-03" db="EMBL/GenBank/DDBJ databases">
        <title>Bacillus suaedae sp. nov., isolated from Suaeda aralocaspica.</title>
        <authorList>
            <person name="Lei R.F.R."/>
        </authorList>
    </citation>
    <scope>NUCLEOTIDE SEQUENCE</scope>
    <source>
        <strain evidence="3">YZJH907-2</strain>
    </source>
</reference>
<evidence type="ECO:0000256" key="1">
    <source>
        <dbReference type="SAM" id="Phobius"/>
    </source>
</evidence>
<evidence type="ECO:0000259" key="2">
    <source>
        <dbReference type="PROSITE" id="PS50887"/>
    </source>
</evidence>
<dbReference type="AlphaFoldDB" id="A0A941AQR7"/>
<sequence>MRYNWLLWLLAILALIIPIFLRREFPPEAWNLLQVSTLIMIFLYPSWGVFIAMMSITGLIIYTAELLFLHNPVPAAPIALANILSNGFLLCFVVYYRIQNDKSIKKLQNLSYRDPMTNLYNRRYLDNYMVIELQQSNKKFEESSVIICDIDKFKKINDTYGHLYGDHVIKTVALQLEKFIHQDDVLIRLGGEEFLIFLPKSNKNEAYEMAEAIRRQINQSDIYYMDQTIAITMSFGISGFNCTGTIEEVIDNADKALYKAKKEGRNRSYMYDSTISS</sequence>
<dbReference type="CDD" id="cd01949">
    <property type="entry name" value="GGDEF"/>
    <property type="match status" value="1"/>
</dbReference>
<evidence type="ECO:0000313" key="4">
    <source>
        <dbReference type="Proteomes" id="UP000678228"/>
    </source>
</evidence>
<dbReference type="PROSITE" id="PS50887">
    <property type="entry name" value="GGDEF"/>
    <property type="match status" value="1"/>
</dbReference>
<comment type="caution">
    <text evidence="3">The sequence shown here is derived from an EMBL/GenBank/DDBJ whole genome shotgun (WGS) entry which is preliminary data.</text>
</comment>
<dbReference type="FunFam" id="3.30.70.270:FF:000001">
    <property type="entry name" value="Diguanylate cyclase domain protein"/>
    <property type="match status" value="1"/>
</dbReference>
<feature type="transmembrane region" description="Helical" evidence="1">
    <location>
        <begin position="38"/>
        <end position="63"/>
    </location>
</feature>
<dbReference type="InterPro" id="IPR050469">
    <property type="entry name" value="Diguanylate_Cyclase"/>
</dbReference>
<dbReference type="GO" id="GO:0005886">
    <property type="term" value="C:plasma membrane"/>
    <property type="evidence" value="ECO:0007669"/>
    <property type="project" value="TreeGrafter"/>
</dbReference>
<dbReference type="InterPro" id="IPR029787">
    <property type="entry name" value="Nucleotide_cyclase"/>
</dbReference>
<dbReference type="EMBL" id="JAGKSQ010000004">
    <property type="protein sequence ID" value="MBP3951538.1"/>
    <property type="molecule type" value="Genomic_DNA"/>
</dbReference>
<dbReference type="Pfam" id="PF00990">
    <property type="entry name" value="GGDEF"/>
    <property type="match status" value="1"/>
</dbReference>
<dbReference type="RefSeq" id="WP_210597245.1">
    <property type="nucleotide sequence ID" value="NZ_JAGKSQ010000004.1"/>
</dbReference>
<dbReference type="Proteomes" id="UP000678228">
    <property type="component" value="Unassembled WGS sequence"/>
</dbReference>
<dbReference type="InterPro" id="IPR000160">
    <property type="entry name" value="GGDEF_dom"/>
</dbReference>
<feature type="domain" description="GGDEF" evidence="2">
    <location>
        <begin position="141"/>
        <end position="273"/>
    </location>
</feature>
<dbReference type="GO" id="GO:0052621">
    <property type="term" value="F:diguanylate cyclase activity"/>
    <property type="evidence" value="ECO:0007669"/>
    <property type="project" value="TreeGrafter"/>
</dbReference>
<dbReference type="SMART" id="SM00267">
    <property type="entry name" value="GGDEF"/>
    <property type="match status" value="1"/>
</dbReference>
<organism evidence="3 4">
    <name type="scientific">Halalkalibacter suaedae</name>
    <dbReference type="NCBI Taxonomy" id="2822140"/>
    <lineage>
        <taxon>Bacteria</taxon>
        <taxon>Bacillati</taxon>
        <taxon>Bacillota</taxon>
        <taxon>Bacilli</taxon>
        <taxon>Bacillales</taxon>
        <taxon>Bacillaceae</taxon>
        <taxon>Halalkalibacter</taxon>
    </lineage>
</organism>
<protein>
    <submittedName>
        <fullName evidence="3">GGDEF domain-containing protein</fullName>
    </submittedName>
</protein>
<accession>A0A941AQR7</accession>
<dbReference type="InterPro" id="IPR043128">
    <property type="entry name" value="Rev_trsase/Diguanyl_cyclase"/>
</dbReference>
<keyword evidence="1" id="KW-1133">Transmembrane helix</keyword>
<feature type="transmembrane region" description="Helical" evidence="1">
    <location>
        <begin position="75"/>
        <end position="96"/>
    </location>
</feature>
<dbReference type="NCBIfam" id="TIGR00254">
    <property type="entry name" value="GGDEF"/>
    <property type="match status" value="1"/>
</dbReference>
<dbReference type="PANTHER" id="PTHR45138">
    <property type="entry name" value="REGULATORY COMPONENTS OF SENSORY TRANSDUCTION SYSTEM"/>
    <property type="match status" value="1"/>
</dbReference>
<gene>
    <name evidence="3" type="ORF">J7W16_10355</name>
</gene>
<dbReference type="Gene3D" id="3.30.70.270">
    <property type="match status" value="1"/>
</dbReference>